<proteinExistence type="predicted"/>
<dbReference type="AlphaFoldDB" id="A0A944C5L7"/>
<dbReference type="PROSITE" id="PS51257">
    <property type="entry name" value="PROKAR_LIPOPROTEIN"/>
    <property type="match status" value="1"/>
</dbReference>
<evidence type="ECO:0000313" key="2">
    <source>
        <dbReference type="EMBL" id="MBS8258690.1"/>
    </source>
</evidence>
<reference evidence="2" key="2">
    <citation type="journal article" date="2021" name="Microorganisms">
        <title>Bacterial Dimethylsulfoniopropionate Biosynthesis in the East China Sea.</title>
        <authorList>
            <person name="Liu J."/>
            <person name="Zhang Y."/>
            <person name="Liu J."/>
            <person name="Zhong H."/>
            <person name="Williams B.T."/>
            <person name="Zheng Y."/>
            <person name="Curson A.R.J."/>
            <person name="Sun C."/>
            <person name="Sun H."/>
            <person name="Song D."/>
            <person name="Wagner Mackenzie B."/>
            <person name="Bermejo Martinez A."/>
            <person name="Todd J.D."/>
            <person name="Zhang X.H."/>
        </authorList>
    </citation>
    <scope>NUCLEOTIDE SEQUENCE</scope>
    <source>
        <strain evidence="2">AESS21</strain>
    </source>
</reference>
<protein>
    <recommendedName>
        <fullName evidence="4">Lipoprotein</fullName>
    </recommendedName>
</protein>
<feature type="signal peptide" evidence="1">
    <location>
        <begin position="1"/>
        <end position="21"/>
    </location>
</feature>
<gene>
    <name evidence="2" type="ORF">DYI23_00540</name>
</gene>
<feature type="chain" id="PRO_5037991027" description="Lipoprotein" evidence="1">
    <location>
        <begin position="22"/>
        <end position="114"/>
    </location>
</feature>
<keyword evidence="1" id="KW-0732">Signal</keyword>
<dbReference type="EMBL" id="QTKU01000001">
    <property type="protein sequence ID" value="MBS8258690.1"/>
    <property type="molecule type" value="Genomic_DNA"/>
</dbReference>
<reference evidence="2" key="1">
    <citation type="submission" date="2018-08" db="EMBL/GenBank/DDBJ databases">
        <authorList>
            <person name="Jin W."/>
            <person name="Wang H."/>
            <person name="Yang Y."/>
            <person name="Li M."/>
            <person name="Liu J."/>
        </authorList>
    </citation>
    <scope>NUCLEOTIDE SEQUENCE</scope>
    <source>
        <strain evidence="2">AESS21</strain>
    </source>
</reference>
<dbReference type="RefSeq" id="WP_213214464.1">
    <property type="nucleotide sequence ID" value="NZ_QTKU01000001.1"/>
</dbReference>
<sequence>MVPSKMAKICTAVLALGFLSACQIQTPSDLLFAPTYDTRYVPQTYGTKYDCKSFKAAGNASGWRGIVGGKKYDFDRTFNVSREGCFKTSQECQTFLTYMSGYIDFPIYSRCQSI</sequence>
<organism evidence="2 3">
    <name type="scientific">Roseibium polysiphoniae</name>
    <dbReference type="NCBI Taxonomy" id="2571221"/>
    <lineage>
        <taxon>Bacteria</taxon>
        <taxon>Pseudomonadati</taxon>
        <taxon>Pseudomonadota</taxon>
        <taxon>Alphaproteobacteria</taxon>
        <taxon>Hyphomicrobiales</taxon>
        <taxon>Stappiaceae</taxon>
        <taxon>Roseibium</taxon>
    </lineage>
</organism>
<comment type="caution">
    <text evidence="2">The sequence shown here is derived from an EMBL/GenBank/DDBJ whole genome shotgun (WGS) entry which is preliminary data.</text>
</comment>
<name>A0A944C5L7_9HYPH</name>
<accession>A0A944C5L7</accession>
<evidence type="ECO:0008006" key="4">
    <source>
        <dbReference type="Google" id="ProtNLM"/>
    </source>
</evidence>
<evidence type="ECO:0000313" key="3">
    <source>
        <dbReference type="Proteomes" id="UP000705379"/>
    </source>
</evidence>
<dbReference type="Proteomes" id="UP000705379">
    <property type="component" value="Unassembled WGS sequence"/>
</dbReference>
<evidence type="ECO:0000256" key="1">
    <source>
        <dbReference type="SAM" id="SignalP"/>
    </source>
</evidence>